<dbReference type="EMBL" id="CP053941">
    <property type="protein sequence ID" value="QKG91569.1"/>
    <property type="molecule type" value="Genomic_DNA"/>
</dbReference>
<keyword evidence="1" id="KW-1133">Transmembrane helix</keyword>
<accession>A0A7D3XSN8</accession>
<organism evidence="2 3">
    <name type="scientific">Halorubrum salinarum</name>
    <dbReference type="NCBI Taxonomy" id="2739057"/>
    <lineage>
        <taxon>Archaea</taxon>
        <taxon>Methanobacteriati</taxon>
        <taxon>Methanobacteriota</taxon>
        <taxon>Stenosarchaea group</taxon>
        <taxon>Halobacteria</taxon>
        <taxon>Halobacteriales</taxon>
        <taxon>Haloferacaceae</taxon>
        <taxon>Halorubrum</taxon>
    </lineage>
</organism>
<gene>
    <name evidence="2" type="ORF">HPS36_01425</name>
</gene>
<keyword evidence="1" id="KW-0472">Membrane</keyword>
<feature type="transmembrane region" description="Helical" evidence="1">
    <location>
        <begin position="29"/>
        <end position="47"/>
    </location>
</feature>
<dbReference type="KEGG" id="hsai:HPS36_01425"/>
<dbReference type="AlphaFoldDB" id="A0A7D3XSN8"/>
<dbReference type="GeneID" id="55593621"/>
<protein>
    <submittedName>
        <fullName evidence="2">Uncharacterized protein</fullName>
    </submittedName>
</protein>
<keyword evidence="3" id="KW-1185">Reference proteome</keyword>
<proteinExistence type="predicted"/>
<sequence length="49" mass="5028">MYAIQVGFWAIVFAAGALAVGYQRAVSLAAAVFGAAILLGSVALELTER</sequence>
<evidence type="ECO:0000313" key="3">
    <source>
        <dbReference type="Proteomes" id="UP000505020"/>
    </source>
</evidence>
<dbReference type="RefSeq" id="WP_173228223.1">
    <property type="nucleotide sequence ID" value="NZ_CP053941.1"/>
</dbReference>
<dbReference type="Proteomes" id="UP000505020">
    <property type="component" value="Chromosome"/>
</dbReference>
<name>A0A7D3XSN8_9EURY</name>
<evidence type="ECO:0000256" key="1">
    <source>
        <dbReference type="SAM" id="Phobius"/>
    </source>
</evidence>
<keyword evidence="1" id="KW-0812">Transmembrane</keyword>
<reference evidence="2 3" key="1">
    <citation type="submission" date="2020-05" db="EMBL/GenBank/DDBJ databases">
        <title>Halorubrum RHB-C sp.nov., an extremely halophilic archaeon isolated from solar salt farm.</title>
        <authorList>
            <person name="Ho H."/>
            <person name="Danganan R.E."/>
            <person name="Dedeles G.R."/>
            <person name="Kim S.-G."/>
        </authorList>
    </citation>
    <scope>NUCLEOTIDE SEQUENCE [LARGE SCALE GENOMIC DNA]</scope>
    <source>
        <strain evidence="2 3">RHB-C</strain>
    </source>
</reference>
<evidence type="ECO:0000313" key="2">
    <source>
        <dbReference type="EMBL" id="QKG91569.1"/>
    </source>
</evidence>